<accession>A0ABN7WS94</accession>
<reference evidence="1 2" key="1">
    <citation type="submission" date="2021-06" db="EMBL/GenBank/DDBJ databases">
        <authorList>
            <person name="Kallberg Y."/>
            <person name="Tangrot J."/>
            <person name="Rosling A."/>
        </authorList>
    </citation>
    <scope>NUCLEOTIDE SEQUENCE [LARGE SCALE GENOMIC DNA]</scope>
    <source>
        <strain evidence="1 2">120-4 pot B 10/14</strain>
    </source>
</reference>
<comment type="caution">
    <text evidence="1">The sequence shown here is derived from an EMBL/GenBank/DDBJ whole genome shotgun (WGS) entry which is preliminary data.</text>
</comment>
<sequence length="89" mass="10758">CKESNYLENPNIVLKDDSQIFKYCIIKEGVYPLKHKLKYTQRSAKYPIPHNYIVQTIYSKKNYVVEYSIYYIDDKLLYQIYFGKDLEKS</sequence>
<evidence type="ECO:0000313" key="2">
    <source>
        <dbReference type="Proteomes" id="UP000789901"/>
    </source>
</evidence>
<gene>
    <name evidence="1" type="ORF">GMARGA_LOCUS34514</name>
</gene>
<keyword evidence="2" id="KW-1185">Reference proteome</keyword>
<feature type="non-terminal residue" evidence="1">
    <location>
        <position position="1"/>
    </location>
</feature>
<name>A0ABN7WS94_GIGMA</name>
<dbReference type="EMBL" id="CAJVQB010060773">
    <property type="protein sequence ID" value="CAG8839585.1"/>
    <property type="molecule type" value="Genomic_DNA"/>
</dbReference>
<feature type="non-terminal residue" evidence="1">
    <location>
        <position position="89"/>
    </location>
</feature>
<proteinExistence type="predicted"/>
<evidence type="ECO:0000313" key="1">
    <source>
        <dbReference type="EMBL" id="CAG8839585.1"/>
    </source>
</evidence>
<protein>
    <submittedName>
        <fullName evidence="1">38513_t:CDS:1</fullName>
    </submittedName>
</protein>
<dbReference type="Proteomes" id="UP000789901">
    <property type="component" value="Unassembled WGS sequence"/>
</dbReference>
<organism evidence="1 2">
    <name type="scientific">Gigaspora margarita</name>
    <dbReference type="NCBI Taxonomy" id="4874"/>
    <lineage>
        <taxon>Eukaryota</taxon>
        <taxon>Fungi</taxon>
        <taxon>Fungi incertae sedis</taxon>
        <taxon>Mucoromycota</taxon>
        <taxon>Glomeromycotina</taxon>
        <taxon>Glomeromycetes</taxon>
        <taxon>Diversisporales</taxon>
        <taxon>Gigasporaceae</taxon>
        <taxon>Gigaspora</taxon>
    </lineage>
</organism>